<dbReference type="FunFam" id="1.20.1250.20:FF:000001">
    <property type="entry name" value="Dicarboxylate MFS transporter"/>
    <property type="match status" value="1"/>
</dbReference>
<dbReference type="GO" id="GO:0005886">
    <property type="term" value="C:plasma membrane"/>
    <property type="evidence" value="ECO:0007669"/>
    <property type="project" value="UniProtKB-SubCell"/>
</dbReference>
<evidence type="ECO:0000256" key="8">
    <source>
        <dbReference type="ARBA" id="ARBA00023136"/>
    </source>
</evidence>
<dbReference type="OrthoDB" id="9066401at2"/>
<feature type="transmembrane region" description="Helical" evidence="11">
    <location>
        <begin position="320"/>
        <end position="343"/>
    </location>
</feature>
<dbReference type="EMBL" id="MCGQ01000005">
    <property type="protein sequence ID" value="OXY99674.1"/>
    <property type="molecule type" value="Genomic_DNA"/>
</dbReference>
<evidence type="ECO:0000313" key="13">
    <source>
        <dbReference type="EMBL" id="OXY99674.1"/>
    </source>
</evidence>
<protein>
    <recommendedName>
        <fullName evidence="10">Putative proline/betaine transporter</fullName>
    </recommendedName>
</protein>
<feature type="transmembrane region" description="Helical" evidence="11">
    <location>
        <begin position="177"/>
        <end position="196"/>
    </location>
</feature>
<dbReference type="InterPro" id="IPR011701">
    <property type="entry name" value="MFS"/>
</dbReference>
<keyword evidence="4" id="KW-1003">Cell membrane</keyword>
<comment type="subcellular location">
    <subcellularLocation>
        <location evidence="1">Cell membrane</location>
        <topology evidence="1">Multi-pass membrane protein</topology>
    </subcellularLocation>
</comment>
<sequence>MPRLAAASLAGTAIEFYDFFVYGTAAALVLGPLFFPTFPPVAGTLAAFVTFGVGFVARPLGSVLFGHLGDRHGRRPVLVASLLLTGASTVAVGCVPTYGSIGVAAPVLLLVLRFLQGLGLGGEWGGAVLLTAEHAPAERRALWSSFPQVGPAFGFVLANGVMLALSAALSDAQFAQWGWRVPFWAAGVLALAGLWLRSSLTETPGFLEIDDHARVPIFEVVRHHGRLVLLTAGALAVGYAVFYAVTTWSLAYATERLGVSRTVMLTCVMAAVVVKGALTAPMALLGDRYGRRPMCLAGCTACALWMLPMVALLATGEPLLMFLGILGALVAFVIMFSVIAAYLPELYEARVRCTGAAVGYNLGGVLGGALTPIVATALAEHGGRVPWGVGVYLTGIALLSLGCFALLPETRPVPVPAVEPATS</sequence>
<dbReference type="PANTHER" id="PTHR43045">
    <property type="entry name" value="SHIKIMATE TRANSPORTER"/>
    <property type="match status" value="1"/>
</dbReference>
<dbReference type="InterPro" id="IPR005829">
    <property type="entry name" value="Sugar_transporter_CS"/>
</dbReference>
<evidence type="ECO:0000256" key="1">
    <source>
        <dbReference type="ARBA" id="ARBA00004651"/>
    </source>
</evidence>
<evidence type="ECO:0000313" key="14">
    <source>
        <dbReference type="Proteomes" id="UP000215483"/>
    </source>
</evidence>
<accession>A0A233SVL7</accession>
<feature type="transmembrane region" description="Helical" evidence="11">
    <location>
        <begin position="294"/>
        <end position="314"/>
    </location>
</feature>
<feature type="transmembrane region" description="Helical" evidence="11">
    <location>
        <begin position="107"/>
        <end position="130"/>
    </location>
</feature>
<name>A0A233SVL7_STRDA</name>
<feature type="transmembrane region" description="Helical" evidence="11">
    <location>
        <begin position="142"/>
        <end position="165"/>
    </location>
</feature>
<keyword evidence="14" id="KW-1185">Reference proteome</keyword>
<keyword evidence="7 11" id="KW-1133">Transmembrane helix</keyword>
<dbReference type="Pfam" id="PF07690">
    <property type="entry name" value="MFS_1"/>
    <property type="match status" value="1"/>
</dbReference>
<dbReference type="GO" id="GO:0015293">
    <property type="term" value="F:symporter activity"/>
    <property type="evidence" value="ECO:0007669"/>
    <property type="project" value="UniProtKB-KW"/>
</dbReference>
<keyword evidence="6" id="KW-0769">Symport</keyword>
<comment type="caution">
    <text evidence="13">The sequence shown here is derived from an EMBL/GenBank/DDBJ whole genome shotgun (WGS) entry which is preliminary data.</text>
</comment>
<dbReference type="CDD" id="cd17369">
    <property type="entry name" value="MFS_ShiA_like"/>
    <property type="match status" value="1"/>
</dbReference>
<keyword evidence="8 11" id="KW-0472">Membrane</keyword>
<feature type="transmembrane region" description="Helical" evidence="11">
    <location>
        <begin position="263"/>
        <end position="285"/>
    </location>
</feature>
<feature type="transmembrane region" description="Helical" evidence="11">
    <location>
        <begin position="77"/>
        <end position="101"/>
    </location>
</feature>
<comment type="similarity">
    <text evidence="2">Belongs to the major facilitator superfamily. Metabolite:H+ Symporter (MHS) family (TC 2.A.1.6) family.</text>
</comment>
<dbReference type="PROSITE" id="PS00217">
    <property type="entry name" value="SUGAR_TRANSPORT_2"/>
    <property type="match status" value="1"/>
</dbReference>
<evidence type="ECO:0000256" key="2">
    <source>
        <dbReference type="ARBA" id="ARBA00008240"/>
    </source>
</evidence>
<dbReference type="Gene3D" id="1.20.1250.20">
    <property type="entry name" value="MFS general substrate transporter like domains"/>
    <property type="match status" value="2"/>
</dbReference>
<comment type="function">
    <text evidence="9">May be a proton symporter involved in the uptake of osmolytes such as proline and glycine betaine.</text>
</comment>
<evidence type="ECO:0000256" key="9">
    <source>
        <dbReference type="ARBA" id="ARBA00037295"/>
    </source>
</evidence>
<dbReference type="InterPro" id="IPR036259">
    <property type="entry name" value="MFS_trans_sf"/>
</dbReference>
<evidence type="ECO:0000256" key="6">
    <source>
        <dbReference type="ARBA" id="ARBA00022847"/>
    </source>
</evidence>
<dbReference type="AlphaFoldDB" id="A0A233SVL7"/>
<evidence type="ECO:0000259" key="12">
    <source>
        <dbReference type="PROSITE" id="PS50850"/>
    </source>
</evidence>
<evidence type="ECO:0000256" key="4">
    <source>
        <dbReference type="ARBA" id="ARBA00022475"/>
    </source>
</evidence>
<evidence type="ECO:0000256" key="5">
    <source>
        <dbReference type="ARBA" id="ARBA00022692"/>
    </source>
</evidence>
<organism evidence="13 14">
    <name type="scientific">Streptomyces diastatochromogenes</name>
    <dbReference type="NCBI Taxonomy" id="42236"/>
    <lineage>
        <taxon>Bacteria</taxon>
        <taxon>Bacillati</taxon>
        <taxon>Actinomycetota</taxon>
        <taxon>Actinomycetes</taxon>
        <taxon>Kitasatosporales</taxon>
        <taxon>Streptomycetaceae</taxon>
        <taxon>Streptomyces</taxon>
    </lineage>
</organism>
<evidence type="ECO:0000256" key="7">
    <source>
        <dbReference type="ARBA" id="ARBA00022989"/>
    </source>
</evidence>
<dbReference type="PANTHER" id="PTHR43045:SF1">
    <property type="entry name" value="SHIKIMATE TRANSPORTER"/>
    <property type="match status" value="1"/>
</dbReference>
<feature type="domain" description="Major facilitator superfamily (MFS) profile" evidence="12">
    <location>
        <begin position="4"/>
        <end position="412"/>
    </location>
</feature>
<dbReference type="InterPro" id="IPR020846">
    <property type="entry name" value="MFS_dom"/>
</dbReference>
<feature type="transmembrane region" description="Helical" evidence="11">
    <location>
        <begin position="42"/>
        <end position="65"/>
    </location>
</feature>
<feature type="transmembrane region" description="Helical" evidence="11">
    <location>
        <begin position="355"/>
        <end position="379"/>
    </location>
</feature>
<gene>
    <name evidence="13" type="ORF">BEK98_03255</name>
</gene>
<dbReference type="RefSeq" id="WP_094214832.1">
    <property type="nucleotide sequence ID" value="NZ_MCGQ01000005.1"/>
</dbReference>
<keyword evidence="5 11" id="KW-0812">Transmembrane</keyword>
<reference evidence="13 14" key="1">
    <citation type="submission" date="2016-07" db="EMBL/GenBank/DDBJ databases">
        <title>Draft genome of Streptomyces diastatochromogenes.</title>
        <authorList>
            <person name="Podduturi R."/>
            <person name="Lukassen M.B."/>
            <person name="Clausen N."/>
            <person name="Nielsen J.L."/>
            <person name="Jorgensen N.O."/>
        </authorList>
    </citation>
    <scope>NUCLEOTIDE SEQUENCE [LARGE SCALE GENOMIC DNA]</scope>
    <source>
        <strain evidence="13 14">DSM 40608</strain>
    </source>
</reference>
<feature type="transmembrane region" description="Helical" evidence="11">
    <location>
        <begin position="227"/>
        <end position="251"/>
    </location>
</feature>
<proteinExistence type="inferred from homology"/>
<evidence type="ECO:0000256" key="3">
    <source>
        <dbReference type="ARBA" id="ARBA00022448"/>
    </source>
</evidence>
<feature type="transmembrane region" description="Helical" evidence="11">
    <location>
        <begin position="385"/>
        <end position="407"/>
    </location>
</feature>
<keyword evidence="3" id="KW-0813">Transport</keyword>
<evidence type="ECO:0000256" key="11">
    <source>
        <dbReference type="SAM" id="Phobius"/>
    </source>
</evidence>
<dbReference type="PROSITE" id="PS50850">
    <property type="entry name" value="MFS"/>
    <property type="match status" value="1"/>
</dbReference>
<dbReference type="Proteomes" id="UP000215483">
    <property type="component" value="Unassembled WGS sequence"/>
</dbReference>
<dbReference type="SUPFAM" id="SSF103473">
    <property type="entry name" value="MFS general substrate transporter"/>
    <property type="match status" value="1"/>
</dbReference>
<evidence type="ECO:0000256" key="10">
    <source>
        <dbReference type="ARBA" id="ARBA00039918"/>
    </source>
</evidence>